<name>A0AB73Q909_PSESS</name>
<evidence type="ECO:0000256" key="3">
    <source>
        <dbReference type="ARBA" id="ARBA00023125"/>
    </source>
</evidence>
<dbReference type="Pfam" id="PF03466">
    <property type="entry name" value="LysR_substrate"/>
    <property type="match status" value="1"/>
</dbReference>
<dbReference type="Proteomes" id="UP000216306">
    <property type="component" value="Unassembled WGS sequence"/>
</dbReference>
<dbReference type="EMBL" id="NIAY01000034">
    <property type="protein sequence ID" value="PAB36368.1"/>
    <property type="molecule type" value="Genomic_DNA"/>
</dbReference>
<organism evidence="6 7">
    <name type="scientific">Pseudomonas savastanoi pv. nerii</name>
    <dbReference type="NCBI Taxonomy" id="360921"/>
    <lineage>
        <taxon>Bacteria</taxon>
        <taxon>Pseudomonadati</taxon>
        <taxon>Pseudomonadota</taxon>
        <taxon>Gammaproteobacteria</taxon>
        <taxon>Pseudomonadales</taxon>
        <taxon>Pseudomonadaceae</taxon>
        <taxon>Pseudomonas</taxon>
    </lineage>
</organism>
<dbReference type="InterPro" id="IPR036390">
    <property type="entry name" value="WH_DNA-bd_sf"/>
</dbReference>
<dbReference type="CDD" id="cd05466">
    <property type="entry name" value="PBP2_LTTR_substrate"/>
    <property type="match status" value="1"/>
</dbReference>
<dbReference type="RefSeq" id="WP_095205462.1">
    <property type="nucleotide sequence ID" value="NZ_NIAY01000034.1"/>
</dbReference>
<comment type="similarity">
    <text evidence="1">Belongs to the LysR transcriptional regulatory family.</text>
</comment>
<evidence type="ECO:0000256" key="1">
    <source>
        <dbReference type="ARBA" id="ARBA00009437"/>
    </source>
</evidence>
<dbReference type="InterPro" id="IPR005119">
    <property type="entry name" value="LysR_subst-bd"/>
</dbReference>
<dbReference type="InterPro" id="IPR036388">
    <property type="entry name" value="WH-like_DNA-bd_sf"/>
</dbReference>
<keyword evidence="3" id="KW-0238">DNA-binding</keyword>
<evidence type="ECO:0000313" key="6">
    <source>
        <dbReference type="EMBL" id="PAB36368.1"/>
    </source>
</evidence>
<dbReference type="GO" id="GO:0000976">
    <property type="term" value="F:transcription cis-regulatory region binding"/>
    <property type="evidence" value="ECO:0007669"/>
    <property type="project" value="TreeGrafter"/>
</dbReference>
<gene>
    <name evidence="6" type="ORF">CC205_08010</name>
</gene>
<proteinExistence type="inferred from homology"/>
<dbReference type="Gene3D" id="1.10.10.10">
    <property type="entry name" value="Winged helix-like DNA-binding domain superfamily/Winged helix DNA-binding domain"/>
    <property type="match status" value="1"/>
</dbReference>
<protein>
    <submittedName>
        <fullName evidence="6">LysR family transcriptional regulator</fullName>
    </submittedName>
</protein>
<dbReference type="SUPFAM" id="SSF46785">
    <property type="entry name" value="Winged helix' DNA-binding domain"/>
    <property type="match status" value="1"/>
</dbReference>
<dbReference type="Pfam" id="PF00126">
    <property type="entry name" value="HTH_1"/>
    <property type="match status" value="1"/>
</dbReference>
<reference evidence="6 7" key="1">
    <citation type="submission" date="2017-05" db="EMBL/GenBank/DDBJ databases">
        <title>Comparative genomic of Pseudomonas savastanoi pathovars.</title>
        <authorList>
            <person name="Pintado A."/>
            <person name="Moreno-Perez A."/>
            <person name="Caballo-Ponce E."/>
            <person name="Murillo J."/>
            <person name="Bardaji L."/>
            <person name="Cerboneschi M."/>
            <person name="Rodriguez-Palenzuela P."/>
            <person name="Ramos C."/>
            <person name="Tegli S."/>
        </authorList>
    </citation>
    <scope>NUCLEOTIDE SEQUENCE [LARGE SCALE GENOMIC DNA]</scope>
    <source>
        <strain evidence="6 7">ESC 23</strain>
    </source>
</reference>
<evidence type="ECO:0000256" key="4">
    <source>
        <dbReference type="ARBA" id="ARBA00023163"/>
    </source>
</evidence>
<evidence type="ECO:0000259" key="5">
    <source>
        <dbReference type="PROSITE" id="PS50931"/>
    </source>
</evidence>
<evidence type="ECO:0000313" key="7">
    <source>
        <dbReference type="Proteomes" id="UP000216306"/>
    </source>
</evidence>
<dbReference type="PANTHER" id="PTHR30126">
    <property type="entry name" value="HTH-TYPE TRANSCRIPTIONAL REGULATOR"/>
    <property type="match status" value="1"/>
</dbReference>
<feature type="domain" description="HTH lysR-type" evidence="5">
    <location>
        <begin position="4"/>
        <end position="61"/>
    </location>
</feature>
<dbReference type="SUPFAM" id="SSF53850">
    <property type="entry name" value="Periplasmic binding protein-like II"/>
    <property type="match status" value="1"/>
</dbReference>
<keyword evidence="2" id="KW-0805">Transcription regulation</keyword>
<dbReference type="PANTHER" id="PTHR30126:SF39">
    <property type="entry name" value="HTH-TYPE TRANSCRIPTIONAL REGULATOR CYSL"/>
    <property type="match status" value="1"/>
</dbReference>
<accession>A0AB73Q909</accession>
<sequence length="298" mass="32271">MLRLNLNHLHTFSLVIAHGSFSAAAERLHLTQPAVSLQIRQLEDQLNLKLIERVGKRLKPTSAGTTLLEHIARIEAVVEDALLELSSHASGVAGKVAIGTGATACIHLLPPMLQALRRRFAQLDVRVSTGNTDGILKAVEENRLDLALVTLPASGRSLHITPLLEDEFLAIFASSQQPIAAEMTPEHLCELPLVVFEAGSSTRLLINEWFLQAGIRVKPVMELGSIEAIKEMVAAGLGYSIVPRMAVAAVHHRRGLQVLQLVPGLSRTLGIALRQDKPVSKALRQVLDALHNLNATPP</sequence>
<keyword evidence="4" id="KW-0804">Transcription</keyword>
<dbReference type="Gene3D" id="3.40.190.290">
    <property type="match status" value="1"/>
</dbReference>
<dbReference type="InterPro" id="IPR000847">
    <property type="entry name" value="LysR_HTH_N"/>
</dbReference>
<dbReference type="PRINTS" id="PR00039">
    <property type="entry name" value="HTHLYSR"/>
</dbReference>
<evidence type="ECO:0000256" key="2">
    <source>
        <dbReference type="ARBA" id="ARBA00023015"/>
    </source>
</evidence>
<dbReference type="PROSITE" id="PS50931">
    <property type="entry name" value="HTH_LYSR"/>
    <property type="match status" value="1"/>
</dbReference>
<dbReference type="GO" id="GO:0003700">
    <property type="term" value="F:DNA-binding transcription factor activity"/>
    <property type="evidence" value="ECO:0007669"/>
    <property type="project" value="InterPro"/>
</dbReference>
<dbReference type="FunFam" id="1.10.10.10:FF:000001">
    <property type="entry name" value="LysR family transcriptional regulator"/>
    <property type="match status" value="1"/>
</dbReference>
<comment type="caution">
    <text evidence="6">The sequence shown here is derived from an EMBL/GenBank/DDBJ whole genome shotgun (WGS) entry which is preliminary data.</text>
</comment>
<dbReference type="AlphaFoldDB" id="A0AB73Q909"/>